<accession>A0A379CB71</accession>
<feature type="domain" description="Rhodanese" evidence="2">
    <location>
        <begin position="55"/>
        <end position="146"/>
    </location>
</feature>
<keyword evidence="1" id="KW-0472">Membrane</keyword>
<dbReference type="Pfam" id="PF00581">
    <property type="entry name" value="Rhodanese"/>
    <property type="match status" value="1"/>
</dbReference>
<dbReference type="OrthoDB" id="9808735at2"/>
<keyword evidence="4" id="KW-1185">Reference proteome</keyword>
<evidence type="ECO:0000313" key="4">
    <source>
        <dbReference type="Proteomes" id="UP000255417"/>
    </source>
</evidence>
<protein>
    <submittedName>
        <fullName evidence="3">Thiosulfate sulfurtransferase</fullName>
    </submittedName>
</protein>
<dbReference type="PROSITE" id="PS50206">
    <property type="entry name" value="RHODANESE_3"/>
    <property type="match status" value="1"/>
</dbReference>
<sequence length="149" mass="16904">MDSTLIQEIQQFTSNHTVMVIAWFALLIALVMNIYQGLTSKFKIINNAETTRLINKEEGVVFDLRTDDEFKHGHIIDSLHVLPSDIKGKNIHYIEKYKARPVILVDTNGMTSNASAALLTKQGFEKVYVLKDGISGWHAEKLPLIKKHK</sequence>
<organism evidence="3 4">
    <name type="scientific">Phocoenobacter uteri</name>
    <dbReference type="NCBI Taxonomy" id="146806"/>
    <lineage>
        <taxon>Bacteria</taxon>
        <taxon>Pseudomonadati</taxon>
        <taxon>Pseudomonadota</taxon>
        <taxon>Gammaproteobacteria</taxon>
        <taxon>Pasteurellales</taxon>
        <taxon>Pasteurellaceae</taxon>
        <taxon>Phocoenobacter</taxon>
    </lineage>
</organism>
<dbReference type="Proteomes" id="UP000255417">
    <property type="component" value="Unassembled WGS sequence"/>
</dbReference>
<dbReference type="RefSeq" id="WP_115315881.1">
    <property type="nucleotide sequence ID" value="NZ_LWIF01000001.1"/>
</dbReference>
<gene>
    <name evidence="3" type="primary">yibN</name>
    <name evidence="3" type="ORF">NCTC12872_01383</name>
</gene>
<reference evidence="3 4" key="1">
    <citation type="submission" date="2018-06" db="EMBL/GenBank/DDBJ databases">
        <authorList>
            <consortium name="Pathogen Informatics"/>
            <person name="Doyle S."/>
        </authorList>
    </citation>
    <scope>NUCLEOTIDE SEQUENCE [LARGE SCALE GENOMIC DNA]</scope>
    <source>
        <strain evidence="3 4">NCTC12872</strain>
    </source>
</reference>
<dbReference type="PANTHER" id="PTHR43031">
    <property type="entry name" value="FAD-DEPENDENT OXIDOREDUCTASE"/>
    <property type="match status" value="1"/>
</dbReference>
<proteinExistence type="predicted"/>
<dbReference type="EMBL" id="UGTA01000001">
    <property type="protein sequence ID" value="SUB59399.1"/>
    <property type="molecule type" value="Genomic_DNA"/>
</dbReference>
<evidence type="ECO:0000256" key="1">
    <source>
        <dbReference type="SAM" id="Phobius"/>
    </source>
</evidence>
<name>A0A379CB71_9PAST</name>
<dbReference type="InterPro" id="IPR036873">
    <property type="entry name" value="Rhodanese-like_dom_sf"/>
</dbReference>
<dbReference type="Gene3D" id="3.40.250.10">
    <property type="entry name" value="Rhodanese-like domain"/>
    <property type="match status" value="1"/>
</dbReference>
<dbReference type="InterPro" id="IPR050229">
    <property type="entry name" value="GlpE_sulfurtransferase"/>
</dbReference>
<keyword evidence="3" id="KW-0808">Transferase</keyword>
<dbReference type="PANTHER" id="PTHR43031:SF18">
    <property type="entry name" value="RHODANESE-RELATED SULFURTRANSFERASES"/>
    <property type="match status" value="1"/>
</dbReference>
<dbReference type="SMART" id="SM00450">
    <property type="entry name" value="RHOD"/>
    <property type="match status" value="1"/>
</dbReference>
<dbReference type="CDD" id="cd00158">
    <property type="entry name" value="RHOD"/>
    <property type="match status" value="1"/>
</dbReference>
<dbReference type="InterPro" id="IPR001763">
    <property type="entry name" value="Rhodanese-like_dom"/>
</dbReference>
<dbReference type="GO" id="GO:0016740">
    <property type="term" value="F:transferase activity"/>
    <property type="evidence" value="ECO:0007669"/>
    <property type="project" value="UniProtKB-KW"/>
</dbReference>
<dbReference type="AlphaFoldDB" id="A0A379CB71"/>
<evidence type="ECO:0000313" key="3">
    <source>
        <dbReference type="EMBL" id="SUB59399.1"/>
    </source>
</evidence>
<evidence type="ECO:0000259" key="2">
    <source>
        <dbReference type="PROSITE" id="PS50206"/>
    </source>
</evidence>
<keyword evidence="1" id="KW-1133">Transmembrane helix</keyword>
<keyword evidence="1" id="KW-0812">Transmembrane</keyword>
<dbReference type="SUPFAM" id="SSF52821">
    <property type="entry name" value="Rhodanese/Cell cycle control phosphatase"/>
    <property type="match status" value="1"/>
</dbReference>
<feature type="transmembrane region" description="Helical" evidence="1">
    <location>
        <begin position="20"/>
        <end position="38"/>
    </location>
</feature>